<reference evidence="1 2" key="1">
    <citation type="submission" date="2014-02" db="EMBL/GenBank/DDBJ databases">
        <title>Transposable element dynamics among asymbiotic and ectomycorrhizal Amanita fungi.</title>
        <authorList>
            <consortium name="DOE Joint Genome Institute"/>
            <person name="Hess J."/>
            <person name="Skrede I."/>
            <person name="Wolfe B."/>
            <person name="LaButti K."/>
            <person name="Ohm R.A."/>
            <person name="Grigoriev I.V."/>
            <person name="Pringle A."/>
        </authorList>
    </citation>
    <scope>NUCLEOTIDE SEQUENCE [LARGE SCALE GENOMIC DNA]</scope>
    <source>
        <strain evidence="1 2">SKay4041</strain>
    </source>
</reference>
<gene>
    <name evidence="1" type="ORF">AMATHDRAFT_5900</name>
</gene>
<keyword evidence="2" id="KW-1185">Reference proteome</keyword>
<protein>
    <submittedName>
        <fullName evidence="1">Uncharacterized protein</fullName>
    </submittedName>
</protein>
<dbReference type="OrthoDB" id="10578723at2759"/>
<accession>A0A2A9NCH7</accession>
<dbReference type="EMBL" id="KZ302067">
    <property type="protein sequence ID" value="PFH48319.1"/>
    <property type="molecule type" value="Genomic_DNA"/>
</dbReference>
<proteinExistence type="predicted"/>
<name>A0A2A9NCH7_9AGAR</name>
<sequence length="91" mass="11215">MERKSTRWKIRVFDVENAPEKVKSFHDKHPAAPRPIALRQFEFKRYENHTTPRVSRKLFGWEDGKFEKEYLEKLERNWRIWKGARHQAYSL</sequence>
<organism evidence="1 2">
    <name type="scientific">Amanita thiersii Skay4041</name>
    <dbReference type="NCBI Taxonomy" id="703135"/>
    <lineage>
        <taxon>Eukaryota</taxon>
        <taxon>Fungi</taxon>
        <taxon>Dikarya</taxon>
        <taxon>Basidiomycota</taxon>
        <taxon>Agaricomycotina</taxon>
        <taxon>Agaricomycetes</taxon>
        <taxon>Agaricomycetidae</taxon>
        <taxon>Agaricales</taxon>
        <taxon>Pluteineae</taxon>
        <taxon>Amanitaceae</taxon>
        <taxon>Amanita</taxon>
    </lineage>
</organism>
<evidence type="ECO:0000313" key="1">
    <source>
        <dbReference type="EMBL" id="PFH48319.1"/>
    </source>
</evidence>
<dbReference type="Proteomes" id="UP000242287">
    <property type="component" value="Unassembled WGS sequence"/>
</dbReference>
<dbReference type="AlphaFoldDB" id="A0A2A9NCH7"/>
<evidence type="ECO:0000313" key="2">
    <source>
        <dbReference type="Proteomes" id="UP000242287"/>
    </source>
</evidence>